<proteinExistence type="predicted"/>
<accession>A0A9W7FHT9</accession>
<reference evidence="3" key="1">
    <citation type="journal article" date="2023" name="Commun. Biol.">
        <title>Genome analysis of Parmales, the sister group of diatoms, reveals the evolutionary specialization of diatoms from phago-mixotrophs to photoautotrophs.</title>
        <authorList>
            <person name="Ban H."/>
            <person name="Sato S."/>
            <person name="Yoshikawa S."/>
            <person name="Yamada K."/>
            <person name="Nakamura Y."/>
            <person name="Ichinomiya M."/>
            <person name="Sato N."/>
            <person name="Blanc-Mathieu R."/>
            <person name="Endo H."/>
            <person name="Kuwata A."/>
            <person name="Ogata H."/>
        </authorList>
    </citation>
    <scope>NUCLEOTIDE SEQUENCE [LARGE SCALE GENOMIC DNA]</scope>
    <source>
        <strain evidence="3">NIES 3700</strain>
    </source>
</reference>
<feature type="region of interest" description="Disordered" evidence="1">
    <location>
        <begin position="121"/>
        <end position="148"/>
    </location>
</feature>
<dbReference type="Gene3D" id="1.10.10.60">
    <property type="entry name" value="Homeodomain-like"/>
    <property type="match status" value="1"/>
</dbReference>
<dbReference type="AlphaFoldDB" id="A0A9W7FHT9"/>
<protein>
    <submittedName>
        <fullName evidence="2">Uncharacterized protein</fullName>
    </submittedName>
</protein>
<gene>
    <name evidence="2" type="ORF">TrLO_g13341</name>
</gene>
<dbReference type="OrthoDB" id="2143914at2759"/>
<keyword evidence="3" id="KW-1185">Reference proteome</keyword>
<evidence type="ECO:0000313" key="2">
    <source>
        <dbReference type="EMBL" id="GMI12345.1"/>
    </source>
</evidence>
<evidence type="ECO:0000256" key="1">
    <source>
        <dbReference type="SAM" id="MobiDB-lite"/>
    </source>
</evidence>
<organism evidence="2 3">
    <name type="scientific">Triparma laevis f. longispina</name>
    <dbReference type="NCBI Taxonomy" id="1714387"/>
    <lineage>
        <taxon>Eukaryota</taxon>
        <taxon>Sar</taxon>
        <taxon>Stramenopiles</taxon>
        <taxon>Ochrophyta</taxon>
        <taxon>Bolidophyceae</taxon>
        <taxon>Parmales</taxon>
        <taxon>Triparmaceae</taxon>
        <taxon>Triparma</taxon>
    </lineage>
</organism>
<comment type="caution">
    <text evidence="2">The sequence shown here is derived from an EMBL/GenBank/DDBJ whole genome shotgun (WGS) entry which is preliminary data.</text>
</comment>
<dbReference type="EMBL" id="BRXW01000176">
    <property type="protein sequence ID" value="GMI12345.1"/>
    <property type="molecule type" value="Genomic_DNA"/>
</dbReference>
<dbReference type="Proteomes" id="UP001165122">
    <property type="component" value="Unassembled WGS sequence"/>
</dbReference>
<evidence type="ECO:0000313" key="3">
    <source>
        <dbReference type="Proteomes" id="UP001165122"/>
    </source>
</evidence>
<name>A0A9W7FHT9_9STRA</name>
<sequence length="229" mass="26009">MGFATSDSDAPPNYNHIILHPPPHHEVTNDTSSPIIYEVIIVSEELGIFIKLENDRLITSNPSKHSPIRSNSWILSIQGVDCSHLSVERLDRLLKATHRPLRIKLGWQQFKRDIKPGVPRPKEKVKVVKKRKLPTKPRSDGRDPWQPEEDAALLNGVKKYDLDFGRIKAEDNALPIPVLFRRTTRALGDHFRYVCPSRFKAMKASGHKVTFDIPITPINNTTPITPIVN</sequence>